<name>A0A367LH13_9HYPO</name>
<sequence length="65" mass="7706">MGADQPAPYDWHEMHTSQGSRRCALEKRGRRWMHYFALPLVRRQHAQEKNQGSQGKICYFCLSRV</sequence>
<feature type="non-terminal residue" evidence="1">
    <location>
        <position position="65"/>
    </location>
</feature>
<protein>
    <submittedName>
        <fullName evidence="1">Uncharacterized protein</fullName>
    </submittedName>
</protein>
<evidence type="ECO:0000313" key="2">
    <source>
        <dbReference type="Proteomes" id="UP000253664"/>
    </source>
</evidence>
<gene>
    <name evidence="1" type="ORF">L249_8179</name>
</gene>
<dbReference type="EMBL" id="LKCN02000005">
    <property type="protein sequence ID" value="RCI13726.1"/>
    <property type="molecule type" value="Genomic_DNA"/>
</dbReference>
<evidence type="ECO:0000313" key="1">
    <source>
        <dbReference type="EMBL" id="RCI13726.1"/>
    </source>
</evidence>
<organism evidence="1 2">
    <name type="scientific">Ophiocordyceps polyrhachis-furcata BCC 54312</name>
    <dbReference type="NCBI Taxonomy" id="1330021"/>
    <lineage>
        <taxon>Eukaryota</taxon>
        <taxon>Fungi</taxon>
        <taxon>Dikarya</taxon>
        <taxon>Ascomycota</taxon>
        <taxon>Pezizomycotina</taxon>
        <taxon>Sordariomycetes</taxon>
        <taxon>Hypocreomycetidae</taxon>
        <taxon>Hypocreales</taxon>
        <taxon>Ophiocordycipitaceae</taxon>
        <taxon>Ophiocordyceps</taxon>
    </lineage>
</organism>
<dbReference type="AlphaFoldDB" id="A0A367LH13"/>
<dbReference type="Proteomes" id="UP000253664">
    <property type="component" value="Unassembled WGS sequence"/>
</dbReference>
<proteinExistence type="predicted"/>
<keyword evidence="2" id="KW-1185">Reference proteome</keyword>
<accession>A0A367LH13</accession>
<comment type="caution">
    <text evidence="1">The sequence shown here is derived from an EMBL/GenBank/DDBJ whole genome shotgun (WGS) entry which is preliminary data.</text>
</comment>
<reference evidence="1 2" key="1">
    <citation type="journal article" date="2015" name="BMC Genomics">
        <title>Insights from the genome of Ophiocordyceps polyrhachis-furcata to pathogenicity and host specificity in insect fungi.</title>
        <authorList>
            <person name="Wichadakul D."/>
            <person name="Kobmoo N."/>
            <person name="Ingsriswang S."/>
            <person name="Tangphatsornruang S."/>
            <person name="Chantasingh D."/>
            <person name="Luangsa-ard J.J."/>
            <person name="Eurwilaichitr L."/>
        </authorList>
    </citation>
    <scope>NUCLEOTIDE SEQUENCE [LARGE SCALE GENOMIC DNA]</scope>
    <source>
        <strain evidence="1 2">BCC 54312</strain>
    </source>
</reference>